<feature type="transmembrane region" description="Helical" evidence="1">
    <location>
        <begin position="160"/>
        <end position="187"/>
    </location>
</feature>
<feature type="transmembrane region" description="Helical" evidence="1">
    <location>
        <begin position="199"/>
        <end position="220"/>
    </location>
</feature>
<evidence type="ECO:0000313" key="2">
    <source>
        <dbReference type="EMBL" id="TPV35738.1"/>
    </source>
</evidence>
<evidence type="ECO:0000256" key="1">
    <source>
        <dbReference type="SAM" id="Phobius"/>
    </source>
</evidence>
<feature type="transmembrane region" description="Helical" evidence="1">
    <location>
        <begin position="105"/>
        <end position="123"/>
    </location>
</feature>
<reference evidence="2 3" key="1">
    <citation type="submission" date="2019-06" db="EMBL/GenBank/DDBJ databases">
        <title>Flavobacteriaceae Paucihalobacterium erythroidium CWB-1, complete genome.</title>
        <authorList>
            <person name="Wu S."/>
        </authorList>
    </citation>
    <scope>NUCLEOTIDE SEQUENCE [LARGE SCALE GENOMIC DNA]</scope>
    <source>
        <strain evidence="2 3">CWB-1</strain>
    </source>
</reference>
<feature type="transmembrane region" description="Helical" evidence="1">
    <location>
        <begin position="370"/>
        <end position="385"/>
    </location>
</feature>
<evidence type="ECO:0008006" key="4">
    <source>
        <dbReference type="Google" id="ProtNLM"/>
    </source>
</evidence>
<keyword evidence="1" id="KW-0812">Transmembrane</keyword>
<dbReference type="RefSeq" id="WP_140988747.1">
    <property type="nucleotide sequence ID" value="NZ_VHIQ01000001.1"/>
</dbReference>
<comment type="caution">
    <text evidence="2">The sequence shown here is derived from an EMBL/GenBank/DDBJ whole genome shotgun (WGS) entry which is preliminary data.</text>
</comment>
<accession>A0A506PQ93</accession>
<dbReference type="OrthoDB" id="966190at2"/>
<keyword evidence="3" id="KW-1185">Reference proteome</keyword>
<protein>
    <recommendedName>
        <fullName evidence="4">Oligosaccharide repeat unit polymerase</fullName>
    </recommendedName>
</protein>
<organism evidence="2 3">
    <name type="scientific">Paucihalobacter ruber</name>
    <dbReference type="NCBI Taxonomy" id="2567861"/>
    <lineage>
        <taxon>Bacteria</taxon>
        <taxon>Pseudomonadati</taxon>
        <taxon>Bacteroidota</taxon>
        <taxon>Flavobacteriia</taxon>
        <taxon>Flavobacteriales</taxon>
        <taxon>Flavobacteriaceae</taxon>
        <taxon>Paucihalobacter</taxon>
    </lineage>
</organism>
<evidence type="ECO:0000313" key="3">
    <source>
        <dbReference type="Proteomes" id="UP000317332"/>
    </source>
</evidence>
<sequence>MEIWSIIGVLITLFVFISFTRRLGKSIPLLELMLLIAGLQWIVGPLIEYYLPSYHWKYYMYVPETVYMSYVVPAYAVFVAALFLGVGSSSRWNIPIANLKHYKKYGLTIFVIGVFFDLISSRLPGTLGFFAFIVVNFKFAGAIILFFSEDPKLKKVFYFSLLYLFASALSNAMFHDLVLWSVFFYMFWAIKFKPSLKQIYITILIGLFSLSTLQTIKAAYRSQVWAGYGGNKLELFAGLFVDAIFFSGSKEEELSGDENNVRLNQGWIISAIMDEIPRRVAYLDGETIKEAVFASLLPRFLNPDKKQAGGRENFTKFTGLQLGEGTSMGISIIGEAYGNYKIVGGILFMGIWGFFVARYWVFLYKKTQKNLLLLAFLPIIFLQVVKAETELVVVLNHLVKATIVVFLFFWAAKRFLHWNYTYE</sequence>
<keyword evidence="1" id="KW-1133">Transmembrane helix</keyword>
<dbReference type="EMBL" id="VHIQ01000001">
    <property type="protein sequence ID" value="TPV35738.1"/>
    <property type="molecule type" value="Genomic_DNA"/>
</dbReference>
<keyword evidence="1" id="KW-0472">Membrane</keyword>
<name>A0A506PQ93_9FLAO</name>
<feature type="transmembrane region" description="Helical" evidence="1">
    <location>
        <begin position="129"/>
        <end position="148"/>
    </location>
</feature>
<gene>
    <name evidence="2" type="ORF">FJ651_02150</name>
</gene>
<feature type="transmembrane region" description="Helical" evidence="1">
    <location>
        <begin position="342"/>
        <end position="363"/>
    </location>
</feature>
<feature type="transmembrane region" description="Helical" evidence="1">
    <location>
        <begin position="6"/>
        <end position="24"/>
    </location>
</feature>
<dbReference type="Proteomes" id="UP000317332">
    <property type="component" value="Unassembled WGS sequence"/>
</dbReference>
<feature type="transmembrane region" description="Helical" evidence="1">
    <location>
        <begin position="29"/>
        <end position="47"/>
    </location>
</feature>
<proteinExistence type="predicted"/>
<dbReference type="AlphaFoldDB" id="A0A506PQ93"/>
<feature type="transmembrane region" description="Helical" evidence="1">
    <location>
        <begin position="391"/>
        <end position="412"/>
    </location>
</feature>
<feature type="transmembrane region" description="Helical" evidence="1">
    <location>
        <begin position="67"/>
        <end position="84"/>
    </location>
</feature>